<organism evidence="1">
    <name type="scientific">Arundo donax</name>
    <name type="common">Giant reed</name>
    <name type="synonym">Donax arundinaceus</name>
    <dbReference type="NCBI Taxonomy" id="35708"/>
    <lineage>
        <taxon>Eukaryota</taxon>
        <taxon>Viridiplantae</taxon>
        <taxon>Streptophyta</taxon>
        <taxon>Embryophyta</taxon>
        <taxon>Tracheophyta</taxon>
        <taxon>Spermatophyta</taxon>
        <taxon>Magnoliopsida</taxon>
        <taxon>Liliopsida</taxon>
        <taxon>Poales</taxon>
        <taxon>Poaceae</taxon>
        <taxon>PACMAD clade</taxon>
        <taxon>Arundinoideae</taxon>
        <taxon>Arundineae</taxon>
        <taxon>Arundo</taxon>
    </lineage>
</organism>
<protein>
    <submittedName>
        <fullName evidence="1">Uncharacterized protein</fullName>
    </submittedName>
</protein>
<reference evidence="1" key="1">
    <citation type="submission" date="2014-09" db="EMBL/GenBank/DDBJ databases">
        <authorList>
            <person name="Magalhaes I.L.F."/>
            <person name="Oliveira U."/>
            <person name="Santos F.R."/>
            <person name="Vidigal T.H.D.A."/>
            <person name="Brescovit A.D."/>
            <person name="Santos A.J."/>
        </authorList>
    </citation>
    <scope>NUCLEOTIDE SEQUENCE</scope>
    <source>
        <tissue evidence="1">Shoot tissue taken approximately 20 cm above the soil surface</tissue>
    </source>
</reference>
<reference evidence="1" key="2">
    <citation type="journal article" date="2015" name="Data Brief">
        <title>Shoot transcriptome of the giant reed, Arundo donax.</title>
        <authorList>
            <person name="Barrero R.A."/>
            <person name="Guerrero F.D."/>
            <person name="Moolhuijzen P."/>
            <person name="Goolsby J.A."/>
            <person name="Tidwell J."/>
            <person name="Bellgard S.E."/>
            <person name="Bellgard M.I."/>
        </authorList>
    </citation>
    <scope>NUCLEOTIDE SEQUENCE</scope>
    <source>
        <tissue evidence="1">Shoot tissue taken approximately 20 cm above the soil surface</tissue>
    </source>
</reference>
<dbReference type="EMBL" id="GBRH01262486">
    <property type="protein sequence ID" value="JAD35409.1"/>
    <property type="molecule type" value="Transcribed_RNA"/>
</dbReference>
<name>A0A0A8Z7L7_ARUDO</name>
<proteinExistence type="predicted"/>
<evidence type="ECO:0000313" key="1">
    <source>
        <dbReference type="EMBL" id="JAD35409.1"/>
    </source>
</evidence>
<dbReference type="AlphaFoldDB" id="A0A0A8Z7L7"/>
<accession>A0A0A8Z7L7</accession>
<sequence>MLGTLLATRTICLKYANSEVIKPYFHFRYQKGQSDSVLQPELDDMRALTT</sequence>